<dbReference type="InterPro" id="IPR047865">
    <property type="entry name" value="Ribosomal_uL10_bac_type"/>
</dbReference>
<dbReference type="EMBL" id="FOQD01000001">
    <property type="protein sequence ID" value="SFH58820.1"/>
    <property type="molecule type" value="Genomic_DNA"/>
</dbReference>
<keyword evidence="3 6" id="KW-0689">Ribosomal protein</keyword>
<dbReference type="SUPFAM" id="SSF160369">
    <property type="entry name" value="Ribosomal protein L10-like"/>
    <property type="match status" value="1"/>
</dbReference>
<dbReference type="PANTHER" id="PTHR11560">
    <property type="entry name" value="39S RIBOSOMAL PROTEIN L10, MITOCHONDRIAL"/>
    <property type="match status" value="1"/>
</dbReference>
<comment type="subunit">
    <text evidence="6">Part of the ribosomal stalk of the 50S ribosomal subunit. The N-terminus interacts with L11 and the large rRNA to form the base of the stalk. The C-terminus forms an elongated spine to which L12 dimers bind in a sequential fashion forming a multimeric L10(L12)X complex.</text>
</comment>
<feature type="region of interest" description="Disordered" evidence="7">
    <location>
        <begin position="162"/>
        <end position="181"/>
    </location>
</feature>
<dbReference type="NCBIfam" id="NF000955">
    <property type="entry name" value="PRK00099.1-1"/>
    <property type="match status" value="1"/>
</dbReference>
<dbReference type="AlphaFoldDB" id="A0A1I3B9H2"/>
<comment type="function">
    <text evidence="1 6">Forms part of the ribosomal stalk, playing a central role in the interaction of the ribosome with GTP-bound translation factors.</text>
</comment>
<evidence type="ECO:0000313" key="9">
    <source>
        <dbReference type="Proteomes" id="UP000199518"/>
    </source>
</evidence>
<dbReference type="HAMAP" id="MF_00362">
    <property type="entry name" value="Ribosomal_uL10"/>
    <property type="match status" value="1"/>
</dbReference>
<evidence type="ECO:0000256" key="2">
    <source>
        <dbReference type="ARBA" id="ARBA00008889"/>
    </source>
</evidence>
<gene>
    <name evidence="6" type="primary">rplJ</name>
    <name evidence="8" type="ORF">SAMN05421753_101313</name>
</gene>
<dbReference type="GO" id="GO:0006412">
    <property type="term" value="P:translation"/>
    <property type="evidence" value="ECO:0007669"/>
    <property type="project" value="UniProtKB-UniRule"/>
</dbReference>
<dbReference type="OrthoDB" id="278380at2"/>
<dbReference type="GO" id="GO:1990904">
    <property type="term" value="C:ribonucleoprotein complex"/>
    <property type="evidence" value="ECO:0007669"/>
    <property type="project" value="UniProtKB-KW"/>
</dbReference>
<dbReference type="InterPro" id="IPR001790">
    <property type="entry name" value="Ribosomal_uL10"/>
</dbReference>
<evidence type="ECO:0000256" key="6">
    <source>
        <dbReference type="HAMAP-Rule" id="MF_00362"/>
    </source>
</evidence>
<evidence type="ECO:0000256" key="3">
    <source>
        <dbReference type="ARBA" id="ARBA00022980"/>
    </source>
</evidence>
<evidence type="ECO:0000256" key="7">
    <source>
        <dbReference type="SAM" id="MobiDB-lite"/>
    </source>
</evidence>
<evidence type="ECO:0000313" key="8">
    <source>
        <dbReference type="EMBL" id="SFH58820.1"/>
    </source>
</evidence>
<comment type="similarity">
    <text evidence="2 6">Belongs to the universal ribosomal protein uL10 family.</text>
</comment>
<keyword evidence="6" id="KW-0699">rRNA-binding</keyword>
<dbReference type="InterPro" id="IPR022973">
    <property type="entry name" value="Ribosomal_uL10_bac"/>
</dbReference>
<protein>
    <recommendedName>
        <fullName evidence="5 6">Large ribosomal subunit protein uL10</fullName>
    </recommendedName>
</protein>
<dbReference type="STRING" id="1576369.SAMN05421753_101313"/>
<dbReference type="GO" id="GO:0070180">
    <property type="term" value="F:large ribosomal subunit rRNA binding"/>
    <property type="evidence" value="ECO:0007669"/>
    <property type="project" value="UniProtKB-UniRule"/>
</dbReference>
<proteinExistence type="inferred from homology"/>
<dbReference type="GO" id="GO:0005840">
    <property type="term" value="C:ribosome"/>
    <property type="evidence" value="ECO:0007669"/>
    <property type="project" value="UniProtKB-KW"/>
</dbReference>
<keyword evidence="6" id="KW-0694">RNA-binding</keyword>
<keyword evidence="9" id="KW-1185">Reference proteome</keyword>
<organism evidence="8 9">
    <name type="scientific">Planctomicrobium piriforme</name>
    <dbReference type="NCBI Taxonomy" id="1576369"/>
    <lineage>
        <taxon>Bacteria</taxon>
        <taxon>Pseudomonadati</taxon>
        <taxon>Planctomycetota</taxon>
        <taxon>Planctomycetia</taxon>
        <taxon>Planctomycetales</taxon>
        <taxon>Planctomycetaceae</taxon>
        <taxon>Planctomicrobium</taxon>
    </lineage>
</organism>
<name>A0A1I3B9H2_9PLAN</name>
<reference evidence="9" key="1">
    <citation type="submission" date="2016-10" db="EMBL/GenBank/DDBJ databases">
        <authorList>
            <person name="Varghese N."/>
            <person name="Submissions S."/>
        </authorList>
    </citation>
    <scope>NUCLEOTIDE SEQUENCE [LARGE SCALE GENOMIC DNA]</scope>
    <source>
        <strain evidence="9">DSM 26348</strain>
    </source>
</reference>
<sequence length="181" mass="18979">MSKPVKEMIIREIRAELGSRKDLLMLDVSKMDAIAQNQLRETLRKKGVTLLGVKNSLAKLALKESGIDVSESILSGPTTLVWGSEDIVGLSREMTEWAKKIEKMSIKGGVVDGQGVNSDGVEEISKGPSRLELIGQIAGLLLSPGAKLAGALLGPGGTISGQLTALSEKGEDEAKEGGDAA</sequence>
<dbReference type="Gene3D" id="3.30.70.1730">
    <property type="match status" value="1"/>
</dbReference>
<dbReference type="CDD" id="cd05797">
    <property type="entry name" value="Ribosomal_L10"/>
    <property type="match status" value="1"/>
</dbReference>
<evidence type="ECO:0000256" key="4">
    <source>
        <dbReference type="ARBA" id="ARBA00023274"/>
    </source>
</evidence>
<evidence type="ECO:0000256" key="5">
    <source>
        <dbReference type="ARBA" id="ARBA00035202"/>
    </source>
</evidence>
<dbReference type="Pfam" id="PF00466">
    <property type="entry name" value="Ribosomal_L10"/>
    <property type="match status" value="1"/>
</dbReference>
<evidence type="ECO:0000256" key="1">
    <source>
        <dbReference type="ARBA" id="ARBA00002633"/>
    </source>
</evidence>
<dbReference type="Proteomes" id="UP000199518">
    <property type="component" value="Unassembled WGS sequence"/>
</dbReference>
<dbReference type="RefSeq" id="WP_092047291.1">
    <property type="nucleotide sequence ID" value="NZ_FOQD01000001.1"/>
</dbReference>
<accession>A0A1I3B9H2</accession>
<keyword evidence="4 6" id="KW-0687">Ribonucleoprotein</keyword>
<dbReference type="InterPro" id="IPR043141">
    <property type="entry name" value="Ribosomal_uL10-like_sf"/>
</dbReference>